<dbReference type="Proteomes" id="UP000798662">
    <property type="component" value="Chromosome 3"/>
</dbReference>
<accession>A0ACC3CI22</accession>
<protein>
    <submittedName>
        <fullName evidence="1">Uncharacterized protein</fullName>
    </submittedName>
</protein>
<sequence length="153" mass="16192">MAANFWTSTHYRHWLHPAAALSHTRTAARATDAATLGANPAELAAIPRAAAAFLVTAARKAGLRARVASTAAVYFARFYTRSPYAATDPRLLAPVALYLAAKAEEHTVPAKTVVAAAAAHYTPSAGGEKYPYTVADVVRTEFTLAAGLHFDLI</sequence>
<name>A0ACC3CI22_PYRYE</name>
<reference evidence="1" key="1">
    <citation type="submission" date="2019-11" db="EMBL/GenBank/DDBJ databases">
        <title>Nori genome reveals adaptations in red seaweeds to the harsh intertidal environment.</title>
        <authorList>
            <person name="Wang D."/>
            <person name="Mao Y."/>
        </authorList>
    </citation>
    <scope>NUCLEOTIDE SEQUENCE</scope>
    <source>
        <tissue evidence="1">Gametophyte</tissue>
    </source>
</reference>
<comment type="caution">
    <text evidence="1">The sequence shown here is derived from an EMBL/GenBank/DDBJ whole genome shotgun (WGS) entry which is preliminary data.</text>
</comment>
<dbReference type="EMBL" id="CM020620">
    <property type="protein sequence ID" value="KAK1869585.1"/>
    <property type="molecule type" value="Genomic_DNA"/>
</dbReference>
<proteinExistence type="predicted"/>
<evidence type="ECO:0000313" key="1">
    <source>
        <dbReference type="EMBL" id="KAK1869585.1"/>
    </source>
</evidence>
<gene>
    <name evidence="1" type="ORF">I4F81_012059</name>
</gene>
<evidence type="ECO:0000313" key="2">
    <source>
        <dbReference type="Proteomes" id="UP000798662"/>
    </source>
</evidence>
<keyword evidence="2" id="KW-1185">Reference proteome</keyword>
<organism evidence="1 2">
    <name type="scientific">Pyropia yezoensis</name>
    <name type="common">Susabi-nori</name>
    <name type="synonym">Porphyra yezoensis</name>
    <dbReference type="NCBI Taxonomy" id="2788"/>
    <lineage>
        <taxon>Eukaryota</taxon>
        <taxon>Rhodophyta</taxon>
        <taxon>Bangiophyceae</taxon>
        <taxon>Bangiales</taxon>
        <taxon>Bangiaceae</taxon>
        <taxon>Pyropia</taxon>
    </lineage>
</organism>